<dbReference type="Gene3D" id="3.20.20.370">
    <property type="entry name" value="Glycoside hydrolase/deacetylase"/>
    <property type="match status" value="1"/>
</dbReference>
<proteinExistence type="predicted"/>
<evidence type="ECO:0000256" key="1">
    <source>
        <dbReference type="ARBA" id="ARBA00004613"/>
    </source>
</evidence>
<organism evidence="4 5">
    <name type="scientific">Leptospira fluminis</name>
    <dbReference type="NCBI Taxonomy" id="2484979"/>
    <lineage>
        <taxon>Bacteria</taxon>
        <taxon>Pseudomonadati</taxon>
        <taxon>Spirochaetota</taxon>
        <taxon>Spirochaetia</taxon>
        <taxon>Leptospirales</taxon>
        <taxon>Leptospiraceae</taxon>
        <taxon>Leptospira</taxon>
    </lineage>
</organism>
<protein>
    <submittedName>
        <fullName evidence="4">Polysaccharide deacetylase family protein</fullName>
    </submittedName>
</protein>
<dbReference type="Proteomes" id="UP000297855">
    <property type="component" value="Unassembled WGS sequence"/>
</dbReference>
<keyword evidence="2" id="KW-0732">Signal</keyword>
<dbReference type="PANTHER" id="PTHR34216:SF3">
    <property type="entry name" value="POLY-BETA-1,6-N-ACETYL-D-GLUCOSAMINE N-DEACETYLASE"/>
    <property type="match status" value="1"/>
</dbReference>
<dbReference type="PROSITE" id="PS51677">
    <property type="entry name" value="NODB"/>
    <property type="match status" value="1"/>
</dbReference>
<evidence type="ECO:0000313" key="5">
    <source>
        <dbReference type="Proteomes" id="UP000297855"/>
    </source>
</evidence>
<dbReference type="AlphaFoldDB" id="A0A4R9GNV4"/>
<dbReference type="Pfam" id="PF01522">
    <property type="entry name" value="Polysacc_deac_1"/>
    <property type="match status" value="1"/>
</dbReference>
<dbReference type="OrthoDB" id="9778320at2"/>
<dbReference type="GO" id="GO:0005975">
    <property type="term" value="P:carbohydrate metabolic process"/>
    <property type="evidence" value="ECO:0007669"/>
    <property type="project" value="InterPro"/>
</dbReference>
<dbReference type="InterPro" id="IPR011330">
    <property type="entry name" value="Glyco_hydro/deAcase_b/a-brl"/>
</dbReference>
<dbReference type="PANTHER" id="PTHR34216">
    <property type="match status" value="1"/>
</dbReference>
<sequence length="273" mass="30963">MFRFANFLFQPLLSGGSAQLRVLICHDVPPNHLERFESTLKRLAKSWEFISPEDFSAMIDGRVPIVGRKLLLTFDDGFSSNRIVAESVLDSMGIKALFFIVSDFVGLTDASEIKRFIAEKIHPGLLPDRIPDSWSNMGWKDLEFLLKKGHTIGAHTRNHARLTMIEDEAKLMEEIVGSGDRLSRELGTRIDHFAYTFGDIDSFNERALEISRKRYKYVYSGLRGNNLNVKPWAIYRDAMSPNDPPNLIGAFLEGGADLIYRGKMRKYLSWGGA</sequence>
<feature type="domain" description="NodB homology" evidence="3">
    <location>
        <begin position="68"/>
        <end position="273"/>
    </location>
</feature>
<comment type="subcellular location">
    <subcellularLocation>
        <location evidence="1">Secreted</location>
    </subcellularLocation>
</comment>
<evidence type="ECO:0000313" key="4">
    <source>
        <dbReference type="EMBL" id="TGK17551.1"/>
    </source>
</evidence>
<reference evidence="4" key="1">
    <citation type="journal article" date="2019" name="PLoS Negl. Trop. Dis.">
        <title>Revisiting the worldwide diversity of Leptospira species in the environment.</title>
        <authorList>
            <person name="Vincent A.T."/>
            <person name="Schiettekatte O."/>
            <person name="Bourhy P."/>
            <person name="Veyrier F.J."/>
            <person name="Picardeau M."/>
        </authorList>
    </citation>
    <scope>NUCLEOTIDE SEQUENCE [LARGE SCALE GENOMIC DNA]</scope>
    <source>
        <strain evidence="4">SCS5</strain>
    </source>
</reference>
<accession>A0A4R9GNV4</accession>
<keyword evidence="5" id="KW-1185">Reference proteome</keyword>
<gene>
    <name evidence="4" type="ORF">EHO61_12790</name>
</gene>
<dbReference type="InterPro" id="IPR002509">
    <property type="entry name" value="NODB_dom"/>
</dbReference>
<dbReference type="GO" id="GO:0005576">
    <property type="term" value="C:extracellular region"/>
    <property type="evidence" value="ECO:0007669"/>
    <property type="project" value="UniProtKB-SubCell"/>
</dbReference>
<dbReference type="SUPFAM" id="SSF88713">
    <property type="entry name" value="Glycoside hydrolase/deacetylase"/>
    <property type="match status" value="1"/>
</dbReference>
<evidence type="ECO:0000256" key="2">
    <source>
        <dbReference type="ARBA" id="ARBA00022729"/>
    </source>
</evidence>
<dbReference type="GO" id="GO:0016810">
    <property type="term" value="F:hydrolase activity, acting on carbon-nitrogen (but not peptide) bonds"/>
    <property type="evidence" value="ECO:0007669"/>
    <property type="project" value="InterPro"/>
</dbReference>
<dbReference type="CDD" id="cd10918">
    <property type="entry name" value="CE4_NodB_like_5s_6s"/>
    <property type="match status" value="1"/>
</dbReference>
<evidence type="ECO:0000259" key="3">
    <source>
        <dbReference type="PROSITE" id="PS51677"/>
    </source>
</evidence>
<comment type="caution">
    <text evidence="4">The sequence shown here is derived from an EMBL/GenBank/DDBJ whole genome shotgun (WGS) entry which is preliminary data.</text>
</comment>
<dbReference type="InterPro" id="IPR051398">
    <property type="entry name" value="Polysacch_Deacetylase"/>
</dbReference>
<dbReference type="EMBL" id="RQEV01000012">
    <property type="protein sequence ID" value="TGK17551.1"/>
    <property type="molecule type" value="Genomic_DNA"/>
</dbReference>
<name>A0A4R9GNV4_9LEPT</name>